<protein>
    <recommendedName>
        <fullName evidence="7">NACHT domain-containing protein</fullName>
    </recommendedName>
</protein>
<dbReference type="InterPro" id="IPR054471">
    <property type="entry name" value="GPIID_WHD"/>
</dbReference>
<reference evidence="5" key="1">
    <citation type="submission" date="2023-01" db="EMBL/GenBank/DDBJ databases">
        <authorList>
            <person name="Piombo E."/>
        </authorList>
    </citation>
    <scope>NUCLEOTIDE SEQUENCE</scope>
</reference>
<evidence type="ECO:0000313" key="5">
    <source>
        <dbReference type="EMBL" id="CAI6090218.1"/>
    </source>
</evidence>
<feature type="compositionally biased region" description="Basic and acidic residues" evidence="2">
    <location>
        <begin position="1040"/>
        <end position="1054"/>
    </location>
</feature>
<dbReference type="Pfam" id="PF24883">
    <property type="entry name" value="NPHP3_N"/>
    <property type="match status" value="1"/>
</dbReference>
<dbReference type="Pfam" id="PF22939">
    <property type="entry name" value="WHD_GPIID"/>
    <property type="match status" value="1"/>
</dbReference>
<feature type="domain" description="Nephrocystin 3-like N-terminal" evidence="4">
    <location>
        <begin position="278"/>
        <end position="418"/>
    </location>
</feature>
<evidence type="ECO:0000256" key="1">
    <source>
        <dbReference type="ARBA" id="ARBA00022737"/>
    </source>
</evidence>
<dbReference type="InterPro" id="IPR027417">
    <property type="entry name" value="P-loop_NTPase"/>
</dbReference>
<feature type="region of interest" description="Disordered" evidence="2">
    <location>
        <begin position="1023"/>
        <end position="1054"/>
    </location>
</feature>
<dbReference type="AlphaFoldDB" id="A0AA35M4B0"/>
<dbReference type="Gene3D" id="3.40.50.300">
    <property type="entry name" value="P-loop containing nucleotide triphosphate hydrolases"/>
    <property type="match status" value="1"/>
</dbReference>
<evidence type="ECO:0000259" key="4">
    <source>
        <dbReference type="Pfam" id="PF24883"/>
    </source>
</evidence>
<dbReference type="PANTHER" id="PTHR10039:SF10">
    <property type="entry name" value="NACHT DOMAIN-CONTAINING PROTEIN"/>
    <property type="match status" value="1"/>
</dbReference>
<accession>A0AA35M4B0</accession>
<organism evidence="5 6">
    <name type="scientific">Clonostachys chloroleuca</name>
    <dbReference type="NCBI Taxonomy" id="1926264"/>
    <lineage>
        <taxon>Eukaryota</taxon>
        <taxon>Fungi</taxon>
        <taxon>Dikarya</taxon>
        <taxon>Ascomycota</taxon>
        <taxon>Pezizomycotina</taxon>
        <taxon>Sordariomycetes</taxon>
        <taxon>Hypocreomycetidae</taxon>
        <taxon>Hypocreales</taxon>
        <taxon>Bionectriaceae</taxon>
        <taxon>Clonostachys</taxon>
    </lineage>
</organism>
<keyword evidence="1" id="KW-0677">Repeat</keyword>
<name>A0AA35M4B0_9HYPO</name>
<evidence type="ECO:0000313" key="6">
    <source>
        <dbReference type="Proteomes" id="UP001160390"/>
    </source>
</evidence>
<evidence type="ECO:0008006" key="7">
    <source>
        <dbReference type="Google" id="ProtNLM"/>
    </source>
</evidence>
<comment type="caution">
    <text evidence="5">The sequence shown here is derived from an EMBL/GenBank/DDBJ whole genome shotgun (WGS) entry which is preliminary data.</text>
</comment>
<sequence>MDVALRNAAPLRPEIALAKAISEFESSLTKEHKSGFRSLRSQALSAPPSAEDVMRFTASLNSQIQKSSAAHRCFGTRFTNIMQCVQKYAALGDVVVGGSQNIIACGIWALVRLTIQVCIGFGSYLDKVSHFFMTVGQSAPRYESMALLYRRSKLLSHYMSSYFLVIVQTCHEFMLFSRKSFLGQLTASMDDSKLRDAQSRSERLGAKIREEVSFLTTQTVESEASENNLFRALVGGAYSWETQQRKLRQRAHLLEALSSSDHETPFRQARKCGVSTVFEDEPTYLSWEQSTVSASLVLVGKLGSGKSVTMASIIDNLYLSSQDSAVPFFFCRHDNAEALTARAVIGSLGRQLIDKYFKDSLLDNVVDGVTTLFSLGDVLRLVKDTVPRDARIHFVLDGVDECQDYDAIEIIKALGEMQKFMHLPLLNIQTMTMPEKNPDIGKFIEKELERRFLWVALQIDSLCDEKSDAAIRSALQDLPPDLFSTFDRILKRSRKLAHTYQTRILKTIVAAHRPLTVDEIREVISVEPGNTDWSPDMLVNNIHGVLACCGSLVTVDEENLSVYLIHQSVMQFLLEKPTATSGNSYPESHFTMEEAQRLLGESVITYLNCSLFERQVSKDVAHEVRVGELPSRVMQEALAPAGMVGQLAIRWLKSESNPEFDAKKALTEALRPWLRDDAKIEVISSFIRHALHDRSVERSKIVSIIWRYIDSAWNKDSGHYDQYVELAREALIRCLQLRDWDLAREILLRNASQSSILSIRAIKISLRHYIIESNLLHYCADAADWDGLTFLTKDVEFPLNNSIARFSSQYDYQTPLEIALRDDFENILSFGNAVRTIQILLGSRSYGNMKRQSYETEAFEAFEDFEGFEAFEPFVIFLNRLRDLPDFSPGMSRQVKQIIDAILNVPRDSDKDYTVQLLLWCILQSYSGAFKKSDIQERYGVVYASAPHVVEKKDHYNLLIDATLSFRTTEDAKIMVPSQLVDRIRLIDRFLPRKLHSQGCERFEAQIDAVPGWLLLNIPQDDSEDAATKGSSESIGLESRASHSPERKYGSGLQ</sequence>
<dbReference type="PANTHER" id="PTHR10039">
    <property type="entry name" value="AMELOGENIN"/>
    <property type="match status" value="1"/>
</dbReference>
<proteinExistence type="predicted"/>
<evidence type="ECO:0000256" key="2">
    <source>
        <dbReference type="SAM" id="MobiDB-lite"/>
    </source>
</evidence>
<dbReference type="Proteomes" id="UP001160390">
    <property type="component" value="Unassembled WGS sequence"/>
</dbReference>
<gene>
    <name evidence="5" type="ORF">CCHLO57077_00001833</name>
</gene>
<dbReference type="EMBL" id="CABFNP030001012">
    <property type="protein sequence ID" value="CAI6090218.1"/>
    <property type="molecule type" value="Genomic_DNA"/>
</dbReference>
<evidence type="ECO:0000259" key="3">
    <source>
        <dbReference type="Pfam" id="PF22939"/>
    </source>
</evidence>
<keyword evidence="6" id="KW-1185">Reference proteome</keyword>
<dbReference type="SUPFAM" id="SSF52540">
    <property type="entry name" value="P-loop containing nucleoside triphosphate hydrolases"/>
    <property type="match status" value="1"/>
</dbReference>
<dbReference type="InterPro" id="IPR056884">
    <property type="entry name" value="NPHP3-like_N"/>
</dbReference>
<feature type="domain" description="GPI inositol-deacylase winged helix" evidence="3">
    <location>
        <begin position="502"/>
        <end position="576"/>
    </location>
</feature>